<dbReference type="AlphaFoldDB" id="A0A6A4IKI6"/>
<keyword evidence="3" id="KW-1185">Reference proteome</keyword>
<accession>A0A6A4IKI6</accession>
<name>A0A6A4IKI6_9AGAR</name>
<sequence>MPSYILTLPQELIDILVDYFADSPEVLRILSSTHRIFLRQSQKHLFNVVELVTNADQPPSQYDTWDLKPMKYRGLCMASLLRSSLHVPTVIVHLIMSCRGSEAHTQEFLSSPITSLQALRVQDAVFTRDFDEAELQLLPSFLQRNPLLQELVISNVVIGDLCQIFPCPLPDPGFLSALESLTVYEIHYLPDLDNYTDRLANRVEEILSSITSMIPSPPRLHLEKLILGPLWPEILEFWFLRPRSIFDLGECTGRHLRVLHFCPLKLRMSEKYLDFFKTFGQGVEDLELLAADFQKDTWALSGNAICPILTHLTIGCWFPLLDPSFLPWLINLVRHTNLKHLTFRVLHLYRPCPEVEDNQATDEDRNQGYIDPQDNGGHEEEDDGGAAAIGDNHATWNQGFDRNLAQLLEIIAKGDLDLQTPFGCHPDDEKFRISVVAKNGHPGRISEKDIIYDVKEYLPMASTKVRALGTFKMDMIVLGNDNPLHERF</sequence>
<protein>
    <submittedName>
        <fullName evidence="2">Uncharacterized protein</fullName>
    </submittedName>
</protein>
<evidence type="ECO:0000313" key="3">
    <source>
        <dbReference type="Proteomes" id="UP000799118"/>
    </source>
</evidence>
<gene>
    <name evidence="2" type="ORF">BT96DRAFT_983629</name>
</gene>
<dbReference type="OrthoDB" id="10608129at2759"/>
<evidence type="ECO:0000313" key="2">
    <source>
        <dbReference type="EMBL" id="KAE9410959.1"/>
    </source>
</evidence>
<dbReference type="SUPFAM" id="SSF52047">
    <property type="entry name" value="RNI-like"/>
    <property type="match status" value="1"/>
</dbReference>
<evidence type="ECO:0000256" key="1">
    <source>
        <dbReference type="SAM" id="MobiDB-lite"/>
    </source>
</evidence>
<dbReference type="EMBL" id="ML769384">
    <property type="protein sequence ID" value="KAE9410959.1"/>
    <property type="molecule type" value="Genomic_DNA"/>
</dbReference>
<reference evidence="2" key="1">
    <citation type="journal article" date="2019" name="Environ. Microbiol.">
        <title>Fungal ecological strategies reflected in gene transcription - a case study of two litter decomposers.</title>
        <authorList>
            <person name="Barbi F."/>
            <person name="Kohler A."/>
            <person name="Barry K."/>
            <person name="Baskaran P."/>
            <person name="Daum C."/>
            <person name="Fauchery L."/>
            <person name="Ihrmark K."/>
            <person name="Kuo A."/>
            <person name="LaButti K."/>
            <person name="Lipzen A."/>
            <person name="Morin E."/>
            <person name="Grigoriev I.V."/>
            <person name="Henrissat B."/>
            <person name="Lindahl B."/>
            <person name="Martin F."/>
        </authorList>
    </citation>
    <scope>NUCLEOTIDE SEQUENCE</scope>
    <source>
        <strain evidence="2">JB14</strain>
    </source>
</reference>
<dbReference type="Proteomes" id="UP000799118">
    <property type="component" value="Unassembled WGS sequence"/>
</dbReference>
<feature type="region of interest" description="Disordered" evidence="1">
    <location>
        <begin position="357"/>
        <end position="390"/>
    </location>
</feature>
<proteinExistence type="predicted"/>
<organism evidence="2 3">
    <name type="scientific">Gymnopus androsaceus JB14</name>
    <dbReference type="NCBI Taxonomy" id="1447944"/>
    <lineage>
        <taxon>Eukaryota</taxon>
        <taxon>Fungi</taxon>
        <taxon>Dikarya</taxon>
        <taxon>Basidiomycota</taxon>
        <taxon>Agaricomycotina</taxon>
        <taxon>Agaricomycetes</taxon>
        <taxon>Agaricomycetidae</taxon>
        <taxon>Agaricales</taxon>
        <taxon>Marasmiineae</taxon>
        <taxon>Omphalotaceae</taxon>
        <taxon>Gymnopus</taxon>
    </lineage>
</organism>